<dbReference type="EMBL" id="MZGU01000001">
    <property type="protein sequence ID" value="PWB87235.1"/>
    <property type="molecule type" value="Genomic_DNA"/>
</dbReference>
<gene>
    <name evidence="2" type="ORF">MBBWO_00130</name>
</gene>
<protein>
    <submittedName>
        <fullName evidence="2">Uncharacterized protein</fullName>
    </submittedName>
</protein>
<keyword evidence="1" id="KW-0472">Membrane</keyword>
<organism evidence="2 3">
    <name type="scientific">Methanobrevibacter woesei</name>
    <dbReference type="NCBI Taxonomy" id="190976"/>
    <lineage>
        <taxon>Archaea</taxon>
        <taxon>Methanobacteriati</taxon>
        <taxon>Methanobacteriota</taxon>
        <taxon>Methanomada group</taxon>
        <taxon>Methanobacteria</taxon>
        <taxon>Methanobacteriales</taxon>
        <taxon>Methanobacteriaceae</taxon>
        <taxon>Methanobrevibacter</taxon>
    </lineage>
</organism>
<dbReference type="AlphaFoldDB" id="A0A2U1S9K9"/>
<proteinExistence type="predicted"/>
<feature type="transmembrane region" description="Helical" evidence="1">
    <location>
        <begin position="63"/>
        <end position="81"/>
    </location>
</feature>
<reference evidence="2 3" key="1">
    <citation type="submission" date="2017-03" db="EMBL/GenBank/DDBJ databases">
        <title>Genome sequence of Methanobrevibacter wosei.</title>
        <authorList>
            <person name="Poehlein A."/>
            <person name="Seedorf H."/>
            <person name="Daniel R."/>
        </authorList>
    </citation>
    <scope>NUCLEOTIDE SEQUENCE [LARGE SCALE GENOMIC DNA]</scope>
    <source>
        <strain evidence="2 3">DSM 11979</strain>
    </source>
</reference>
<sequence>MNYNHMLNRTEVIIYIEPEDNSTEDSPNNDDNIINDTINNIYDDVLVSEKSILSSKGVNMAKTGNPILVLIILLFSMPFIIRRK</sequence>
<dbReference type="Proteomes" id="UP000245577">
    <property type="component" value="Unassembled WGS sequence"/>
</dbReference>
<keyword evidence="3" id="KW-1185">Reference proteome</keyword>
<accession>A0A2U1S9K9</accession>
<evidence type="ECO:0000256" key="1">
    <source>
        <dbReference type="SAM" id="Phobius"/>
    </source>
</evidence>
<evidence type="ECO:0000313" key="3">
    <source>
        <dbReference type="Proteomes" id="UP000245577"/>
    </source>
</evidence>
<name>A0A2U1S9K9_9EURY</name>
<comment type="caution">
    <text evidence="2">The sequence shown here is derived from an EMBL/GenBank/DDBJ whole genome shotgun (WGS) entry which is preliminary data.</text>
</comment>
<keyword evidence="1" id="KW-0812">Transmembrane</keyword>
<keyword evidence="1" id="KW-1133">Transmembrane helix</keyword>
<dbReference type="RefSeq" id="WP_116668850.1">
    <property type="nucleotide sequence ID" value="NZ_JALEWY010000007.1"/>
</dbReference>
<evidence type="ECO:0000313" key="2">
    <source>
        <dbReference type="EMBL" id="PWB87235.1"/>
    </source>
</evidence>